<dbReference type="KEGG" id="cjk:jk1949"/>
<organism evidence="1 2">
    <name type="scientific">Corynebacterium jeikeium (strain K411)</name>
    <dbReference type="NCBI Taxonomy" id="306537"/>
    <lineage>
        <taxon>Bacteria</taxon>
        <taxon>Bacillati</taxon>
        <taxon>Actinomycetota</taxon>
        <taxon>Actinomycetes</taxon>
        <taxon>Mycobacteriales</taxon>
        <taxon>Corynebacteriaceae</taxon>
        <taxon>Corynebacterium</taxon>
    </lineage>
</organism>
<evidence type="ECO:0008006" key="3">
    <source>
        <dbReference type="Google" id="ProtNLM"/>
    </source>
</evidence>
<dbReference type="Proteomes" id="UP000000545">
    <property type="component" value="Chromosome"/>
</dbReference>
<accession>Q4JSS7</accession>
<dbReference type="SUPFAM" id="SSF55961">
    <property type="entry name" value="Bet v1-like"/>
    <property type="match status" value="1"/>
</dbReference>
<protein>
    <recommendedName>
        <fullName evidence="3">Polyketide cyclase / dehydrase and lipid transport</fullName>
    </recommendedName>
</protein>
<dbReference type="STRING" id="306537.jk1949"/>
<keyword evidence="2" id="KW-1185">Reference proteome</keyword>
<dbReference type="eggNOG" id="ENOG5032BU7">
    <property type="taxonomic scope" value="Bacteria"/>
</dbReference>
<proteinExistence type="predicted"/>
<reference evidence="1 2" key="1">
    <citation type="journal article" date="2005" name="J. Bacteriol.">
        <title>Complete genome sequence and analysis of the multiresistant nosocomial pathogen Corynebacterium jeikeium K411, a lipid-requiring bacterium of the human skin flora.</title>
        <authorList>
            <person name="Tauch A."/>
            <person name="Kaiser O."/>
            <person name="Hain T."/>
            <person name="Goesmann A."/>
            <person name="Weisshaar B."/>
            <person name="Albersmeier A."/>
            <person name="Bekel T."/>
            <person name="Bischoff N."/>
            <person name="Brune I."/>
            <person name="Chakraborty T."/>
            <person name="Kalinowski J."/>
            <person name="Meyer F."/>
            <person name="Rupp O."/>
            <person name="Schneiker S."/>
            <person name="Viehoever P."/>
            <person name="Puehler A."/>
        </authorList>
    </citation>
    <scope>NUCLEOTIDE SEQUENCE [LARGE SCALE GENOMIC DNA]</scope>
    <source>
        <strain evidence="1 2">K411</strain>
    </source>
</reference>
<evidence type="ECO:0000313" key="1">
    <source>
        <dbReference type="EMBL" id="CAI38130.1"/>
    </source>
</evidence>
<dbReference type="EMBL" id="CR931997">
    <property type="protein sequence ID" value="CAI38130.1"/>
    <property type="molecule type" value="Genomic_DNA"/>
</dbReference>
<sequence>MSNHFLFTGRSHTIHAMSLKTQNSAVITLEHDPSMIRKILLDISNLSTWNPAFSNIGPEDSDGAHSVTVRSLLKGKLTYTQPSPDVITFHIEIPGLTEESTFTLTPDPRGTTVAHTINQHGVLAAIIGDHEASLVPHKRLTRLTHTLNATHNTFPHE</sequence>
<evidence type="ECO:0000313" key="2">
    <source>
        <dbReference type="Proteomes" id="UP000000545"/>
    </source>
</evidence>
<dbReference type="AlphaFoldDB" id="Q4JSS7"/>
<gene>
    <name evidence="1" type="ordered locus">jk1949</name>
</gene>
<name>Q4JSS7_CORJK</name>
<dbReference type="HOGENOM" id="CLU_1841756_0_0_11"/>